<dbReference type="OrthoDB" id="5240840at2759"/>
<evidence type="ECO:0000313" key="2">
    <source>
        <dbReference type="EMBL" id="PTB77198.1"/>
    </source>
</evidence>
<dbReference type="Proteomes" id="UP000240760">
    <property type="component" value="Unassembled WGS sequence"/>
</dbReference>
<reference evidence="2 3" key="1">
    <citation type="submission" date="2016-07" db="EMBL/GenBank/DDBJ databases">
        <title>Multiple horizontal gene transfer events from other fungi enriched the ability of initially mycotrophic Trichoderma (Ascomycota) to feed on dead plant biomass.</title>
        <authorList>
            <consortium name="DOE Joint Genome Institute"/>
            <person name="Aerts A."/>
            <person name="Atanasova L."/>
            <person name="Chenthamara K."/>
            <person name="Zhang J."/>
            <person name="Grujic M."/>
            <person name="Henrissat B."/>
            <person name="Kuo A."/>
            <person name="Salamov A."/>
            <person name="Lipzen A."/>
            <person name="Labutti K."/>
            <person name="Barry K."/>
            <person name="Miao Y."/>
            <person name="Rahimi M.J."/>
            <person name="Shen Q."/>
            <person name="Grigoriev I.V."/>
            <person name="Kubicek C.P."/>
            <person name="Druzhinina I.S."/>
        </authorList>
    </citation>
    <scope>NUCLEOTIDE SEQUENCE [LARGE SCALE GENOMIC DNA]</scope>
    <source>
        <strain evidence="2 3">ATCC 18648</strain>
    </source>
</reference>
<name>A0A2T4C6Q4_TRILO</name>
<keyword evidence="3" id="KW-1185">Reference proteome</keyword>
<organism evidence="2 3">
    <name type="scientific">Trichoderma longibrachiatum ATCC 18648</name>
    <dbReference type="NCBI Taxonomy" id="983965"/>
    <lineage>
        <taxon>Eukaryota</taxon>
        <taxon>Fungi</taxon>
        <taxon>Dikarya</taxon>
        <taxon>Ascomycota</taxon>
        <taxon>Pezizomycotina</taxon>
        <taxon>Sordariomycetes</taxon>
        <taxon>Hypocreomycetidae</taxon>
        <taxon>Hypocreales</taxon>
        <taxon>Hypocreaceae</taxon>
        <taxon>Trichoderma</taxon>
    </lineage>
</organism>
<proteinExistence type="predicted"/>
<feature type="compositionally biased region" description="Basic and acidic residues" evidence="1">
    <location>
        <begin position="120"/>
        <end position="136"/>
    </location>
</feature>
<accession>A0A2T4C6Q4</accession>
<feature type="region of interest" description="Disordered" evidence="1">
    <location>
        <begin position="168"/>
        <end position="192"/>
    </location>
</feature>
<evidence type="ECO:0000256" key="1">
    <source>
        <dbReference type="SAM" id="MobiDB-lite"/>
    </source>
</evidence>
<protein>
    <submittedName>
        <fullName evidence="2">Uncharacterized protein</fullName>
    </submittedName>
</protein>
<feature type="region of interest" description="Disordered" evidence="1">
    <location>
        <begin position="15"/>
        <end position="136"/>
    </location>
</feature>
<dbReference type="STRING" id="983965.A0A2T4C6Q4"/>
<dbReference type="AlphaFoldDB" id="A0A2T4C6Q4"/>
<evidence type="ECO:0000313" key="3">
    <source>
        <dbReference type="Proteomes" id="UP000240760"/>
    </source>
</evidence>
<dbReference type="EMBL" id="KZ679130">
    <property type="protein sequence ID" value="PTB77198.1"/>
    <property type="molecule type" value="Genomic_DNA"/>
</dbReference>
<gene>
    <name evidence="2" type="ORF">M440DRAFT_1421005</name>
</gene>
<sequence>MDRGNSQFLEAAIAEPSNVTLPPDPLCQHPVTPGKGPREFRKGQDVSLEPGKQNPFSDANSLMAGTAPRRSSSSLLNPFSDDNMVLPPPVSASTRRSRGRSLGGLGNFQVPRGPPRPHSVHRESVHDLESMDQNRESFLERRDKFRSDPFDLELQANHNQLFAPGTAVSTRGSSVYSGQFQQNSHDSYTSRYVSGSSMGDWGVLKEERVTSEGPVERVDSPTLA</sequence>